<dbReference type="AlphaFoldDB" id="A0A3A8JCS0"/>
<dbReference type="SUPFAM" id="SSF160631">
    <property type="entry name" value="SMI1/KNR4-like"/>
    <property type="match status" value="1"/>
</dbReference>
<gene>
    <name evidence="2" type="ORF">D7V88_14625</name>
</gene>
<dbReference type="InterPro" id="IPR037883">
    <property type="entry name" value="Knr4/Smi1-like_sf"/>
</dbReference>
<accession>A0A3A8JCS0</accession>
<reference evidence="3" key="1">
    <citation type="submission" date="2018-09" db="EMBL/GenBank/DDBJ databases">
        <authorList>
            <person name="Livingstone P.G."/>
            <person name="Whitworth D.E."/>
        </authorList>
    </citation>
    <scope>NUCLEOTIDE SEQUENCE [LARGE SCALE GENOMIC DNA]</scope>
    <source>
        <strain evidence="3">CA054A</strain>
    </source>
</reference>
<keyword evidence="3" id="KW-1185">Reference proteome</keyword>
<dbReference type="Proteomes" id="UP000268094">
    <property type="component" value="Unassembled WGS sequence"/>
</dbReference>
<dbReference type="Pfam" id="PF09346">
    <property type="entry name" value="SMI1_KNR4"/>
    <property type="match status" value="1"/>
</dbReference>
<proteinExistence type="predicted"/>
<feature type="domain" description="Knr4/Smi1-like" evidence="1">
    <location>
        <begin position="13"/>
        <end position="148"/>
    </location>
</feature>
<dbReference type="SMART" id="SM00860">
    <property type="entry name" value="SMI1_KNR4"/>
    <property type="match status" value="1"/>
</dbReference>
<sequence>MVHLVRTTEGGPSLSEDDLGSFEQRYGFKLPHTLREFLLATNGGRPERDLFQIHGLRGNALGRIHLFFGLNDPVESCNLDWNLEVFQERIPPGLLPIATTEGADKLCLSVAGADAGKVFYWDAHAPVGENSLHLLADNLDAFSSALQSDALSPVILKS</sequence>
<dbReference type="InterPro" id="IPR018958">
    <property type="entry name" value="Knr4/Smi1-like_dom"/>
</dbReference>
<dbReference type="EMBL" id="RAVZ01000084">
    <property type="protein sequence ID" value="RKG88311.1"/>
    <property type="molecule type" value="Genomic_DNA"/>
</dbReference>
<dbReference type="Gene3D" id="3.40.1580.10">
    <property type="entry name" value="SMI1/KNR4-like"/>
    <property type="match status" value="1"/>
</dbReference>
<evidence type="ECO:0000259" key="1">
    <source>
        <dbReference type="SMART" id="SM00860"/>
    </source>
</evidence>
<evidence type="ECO:0000313" key="3">
    <source>
        <dbReference type="Proteomes" id="UP000268094"/>
    </source>
</evidence>
<dbReference type="OrthoDB" id="5512314at2"/>
<comment type="caution">
    <text evidence="2">The sequence shown here is derived from an EMBL/GenBank/DDBJ whole genome shotgun (WGS) entry which is preliminary data.</text>
</comment>
<organism evidence="2 3">
    <name type="scientific">Corallococcus terminator</name>
    <dbReference type="NCBI Taxonomy" id="2316733"/>
    <lineage>
        <taxon>Bacteria</taxon>
        <taxon>Pseudomonadati</taxon>
        <taxon>Myxococcota</taxon>
        <taxon>Myxococcia</taxon>
        <taxon>Myxococcales</taxon>
        <taxon>Cystobacterineae</taxon>
        <taxon>Myxococcaceae</taxon>
        <taxon>Corallococcus</taxon>
    </lineage>
</organism>
<protein>
    <submittedName>
        <fullName evidence="2">SMI1/KNR4 family protein</fullName>
    </submittedName>
</protein>
<evidence type="ECO:0000313" key="2">
    <source>
        <dbReference type="EMBL" id="RKG88311.1"/>
    </source>
</evidence>
<name>A0A3A8JCS0_9BACT</name>